<dbReference type="eggNOG" id="COG2885">
    <property type="taxonomic scope" value="Bacteria"/>
</dbReference>
<proteinExistence type="predicted"/>
<dbReference type="HOGENOM" id="CLU_085002_2_0_10"/>
<evidence type="ECO:0000313" key="1">
    <source>
        <dbReference type="EMBL" id="ADV43897.1"/>
    </source>
</evidence>
<dbReference type="InterPro" id="IPR036709">
    <property type="entry name" value="Autotransporte_beta_dom_sf"/>
</dbReference>
<name>E6SPQ6_BACT6</name>
<evidence type="ECO:0008006" key="3">
    <source>
        <dbReference type="Google" id="ProtNLM"/>
    </source>
</evidence>
<dbReference type="KEGG" id="bhl:Bache_1919"/>
<dbReference type="Pfam" id="PF12099">
    <property type="entry name" value="DUF3575"/>
    <property type="match status" value="1"/>
</dbReference>
<dbReference type="SUPFAM" id="SSF103515">
    <property type="entry name" value="Autotransporter"/>
    <property type="match status" value="1"/>
</dbReference>
<sequence>MYRAKQNQLNMENKRNLLLFTCLFAATLLYGQVVGVKTNVLMDITKTINLGAEIGLNKKTTLDLYFNYNPWKENDYKMFKMLAFQPEYRYWFCDRFNGHFVGVHAHGGVYQAAGIDMPFGLWKDLKDHRYKGHFYGAGVSYGYQWIMGRHWNIEANIGVGYVRAKYEKYPCVECGDKEDEGHKNYFGPTKAAVSLIYLF</sequence>
<dbReference type="InterPro" id="IPR021958">
    <property type="entry name" value="DUF3575"/>
</dbReference>
<organism evidence="1 2">
    <name type="scientific">Bacteroides helcogenes (strain ATCC 35417 / DSM 20613 / JCM 6297 / CCUG 15421 / P 36-108)</name>
    <dbReference type="NCBI Taxonomy" id="693979"/>
    <lineage>
        <taxon>Bacteria</taxon>
        <taxon>Pseudomonadati</taxon>
        <taxon>Bacteroidota</taxon>
        <taxon>Bacteroidia</taxon>
        <taxon>Bacteroidales</taxon>
        <taxon>Bacteroidaceae</taxon>
        <taxon>Bacteroides</taxon>
    </lineage>
</organism>
<gene>
    <name evidence="1" type="ordered locus">Bache_1919</name>
</gene>
<dbReference type="Proteomes" id="UP000008630">
    <property type="component" value="Chromosome"/>
</dbReference>
<dbReference type="STRING" id="693979.Bache_1919"/>
<evidence type="ECO:0000313" key="2">
    <source>
        <dbReference type="Proteomes" id="UP000008630"/>
    </source>
</evidence>
<protein>
    <recommendedName>
        <fullName evidence="3">DUF3575 domain-containing protein</fullName>
    </recommendedName>
</protein>
<reference evidence="1 2" key="2">
    <citation type="journal article" date="2011" name="Stand. Genomic Sci.">
        <title>Complete genome sequence of Bacteroides helcogenes type strain (P 36-108).</title>
        <authorList>
            <person name="Pati A."/>
            <person name="Gronow S."/>
            <person name="Zeytun A."/>
            <person name="Lapidus A."/>
            <person name="Nolan M."/>
            <person name="Hammon N."/>
            <person name="Deshpande S."/>
            <person name="Cheng J.F."/>
            <person name="Tapia R."/>
            <person name="Han C."/>
            <person name="Goodwin L."/>
            <person name="Pitluck S."/>
            <person name="Liolios K."/>
            <person name="Pagani I."/>
            <person name="Ivanova N."/>
            <person name="Mavromatis K."/>
            <person name="Chen A."/>
            <person name="Palaniappan K."/>
            <person name="Land M."/>
            <person name="Hauser L."/>
            <person name="Chang Y.J."/>
            <person name="Jeffries C.D."/>
            <person name="Detter J.C."/>
            <person name="Brambilla E."/>
            <person name="Rohde M."/>
            <person name="Goker M."/>
            <person name="Woyke T."/>
            <person name="Bristow J."/>
            <person name="Eisen J.A."/>
            <person name="Markowitz V."/>
            <person name="Hugenholtz P."/>
            <person name="Kyrpides N.C."/>
            <person name="Klenk H.P."/>
            <person name="Lucas S."/>
        </authorList>
    </citation>
    <scope>NUCLEOTIDE SEQUENCE [LARGE SCALE GENOMIC DNA]</scope>
    <source>
        <strain evidence="2">ATCC 35417 / DSM 20613 / JCM 6297 / CCUG 15421 / P 36-108</strain>
    </source>
</reference>
<dbReference type="EMBL" id="CP002352">
    <property type="protein sequence ID" value="ADV43897.1"/>
    <property type="molecule type" value="Genomic_DNA"/>
</dbReference>
<keyword evidence="2" id="KW-1185">Reference proteome</keyword>
<dbReference type="AlphaFoldDB" id="E6SPQ6"/>
<reference key="1">
    <citation type="submission" date="2010-11" db="EMBL/GenBank/DDBJ databases">
        <title>The complete genome of Bacteroides helcogenes P 36-108.</title>
        <authorList>
            <consortium name="US DOE Joint Genome Institute (JGI-PGF)"/>
            <person name="Lucas S."/>
            <person name="Copeland A."/>
            <person name="Lapidus A."/>
            <person name="Bruce D."/>
            <person name="Goodwin L."/>
            <person name="Pitluck S."/>
            <person name="Kyrpides N."/>
            <person name="Mavromatis K."/>
            <person name="Ivanova N."/>
            <person name="Zeytun A."/>
            <person name="Brettin T."/>
            <person name="Detter J.C."/>
            <person name="Tapia R."/>
            <person name="Han C."/>
            <person name="Land M."/>
            <person name="Hauser L."/>
            <person name="Markowitz V."/>
            <person name="Cheng J.-F."/>
            <person name="Hugenholtz P."/>
            <person name="Woyke T."/>
            <person name="Wu D."/>
            <person name="Gronow S."/>
            <person name="Wellnitz S."/>
            <person name="Brambilla E."/>
            <person name="Klenk H.-P."/>
            <person name="Eisen J.A."/>
        </authorList>
    </citation>
    <scope>NUCLEOTIDE SEQUENCE</scope>
    <source>
        <strain>P 36-108</strain>
    </source>
</reference>
<accession>E6SPQ6</accession>